<comment type="caution">
    <text evidence="1">The sequence shown here is derived from an EMBL/GenBank/DDBJ whole genome shotgun (WGS) entry which is preliminary data.</text>
</comment>
<dbReference type="AlphaFoldDB" id="A0A395J157"/>
<accession>A0A395J157</accession>
<name>A0A395J157_9HELO</name>
<dbReference type="Proteomes" id="UP000249056">
    <property type="component" value="Unassembled WGS sequence"/>
</dbReference>
<evidence type="ECO:0000313" key="2">
    <source>
        <dbReference type="Proteomes" id="UP000249056"/>
    </source>
</evidence>
<dbReference type="EMBL" id="QKRW01000008">
    <property type="protein sequence ID" value="RAL66091.1"/>
    <property type="molecule type" value="Genomic_DNA"/>
</dbReference>
<protein>
    <submittedName>
        <fullName evidence="1">Uncharacterized protein</fullName>
    </submittedName>
</protein>
<gene>
    <name evidence="1" type="ORF">DID88_005750</name>
</gene>
<proteinExistence type="predicted"/>
<keyword evidence="2" id="KW-1185">Reference proteome</keyword>
<evidence type="ECO:0000313" key="1">
    <source>
        <dbReference type="EMBL" id="RAL66091.1"/>
    </source>
</evidence>
<sequence length="114" mass="13198">MHSTESDSLAPSLHHLYINNFHRPNLSLTTASLYFLIQLRLKLISHIISSVTIMAPHAMQLLTNISCHMSIGLFLLPQSLFIHGRHTSLTFKLFVIDIHDHDHRNRSVHQWNEQ</sequence>
<reference evidence="1 2" key="1">
    <citation type="submission" date="2018-06" db="EMBL/GenBank/DDBJ databases">
        <title>Genome Sequence of the Brown Rot Fungal Pathogen Monilinia fructigena.</title>
        <authorList>
            <person name="Landi L."/>
            <person name="De Miccolis Angelini R.M."/>
            <person name="Pollastro S."/>
            <person name="Abate D."/>
            <person name="Faretra F."/>
            <person name="Romanazzi G."/>
        </authorList>
    </citation>
    <scope>NUCLEOTIDE SEQUENCE [LARGE SCALE GENOMIC DNA]</scope>
    <source>
        <strain evidence="1 2">Mfrg269</strain>
    </source>
</reference>
<organism evidence="1 2">
    <name type="scientific">Monilinia fructigena</name>
    <dbReference type="NCBI Taxonomy" id="38457"/>
    <lineage>
        <taxon>Eukaryota</taxon>
        <taxon>Fungi</taxon>
        <taxon>Dikarya</taxon>
        <taxon>Ascomycota</taxon>
        <taxon>Pezizomycotina</taxon>
        <taxon>Leotiomycetes</taxon>
        <taxon>Helotiales</taxon>
        <taxon>Sclerotiniaceae</taxon>
        <taxon>Monilinia</taxon>
    </lineage>
</organism>